<feature type="transmembrane region" description="Helical" evidence="2">
    <location>
        <begin position="79"/>
        <end position="100"/>
    </location>
</feature>
<accession>A0A4S4KTH2</accession>
<protein>
    <recommendedName>
        <fullName evidence="5">Tetraspanin</fullName>
    </recommendedName>
</protein>
<feature type="transmembrane region" description="Helical" evidence="2">
    <location>
        <begin position="52"/>
        <end position="72"/>
    </location>
</feature>
<keyword evidence="2" id="KW-0812">Transmembrane</keyword>
<feature type="compositionally biased region" description="Basic and acidic residues" evidence="1">
    <location>
        <begin position="272"/>
        <end position="287"/>
    </location>
</feature>
<gene>
    <name evidence="3" type="ORF">EW026_g2242</name>
</gene>
<keyword evidence="2" id="KW-0472">Membrane</keyword>
<sequence length="287" mass="31349">MVSRVYRSSFRPVVVITGLVTAGWTLVWAIGAFQDINVDKDHAKPKFATLDIVLGSMYMGACVISLFGVIAATMQKLPLVRLYAMLSVLSGLLVVAAGLMRTVTHFAFKNELIDECKQIAQGQDVVFRFGIWGPTVRDKLDATDAQTFCNNAWSHDSFTEIVSLLVEILLAFFFVSIAYTYYRQVLDPTSVANAARAPSAQHRIVANQYDTPAYPQHYNPPYLPYNPPAPIYAPPPGPPPSVGKPPAYEGGEADGYLDGKDKAEDPFADFDGPSHGKLGGESRETLV</sequence>
<evidence type="ECO:0000256" key="2">
    <source>
        <dbReference type="SAM" id="Phobius"/>
    </source>
</evidence>
<reference evidence="3 4" key="1">
    <citation type="submission" date="2019-02" db="EMBL/GenBank/DDBJ databases">
        <title>Genome sequencing of the rare red list fungi Phlebia centrifuga.</title>
        <authorList>
            <person name="Buettner E."/>
            <person name="Kellner H."/>
        </authorList>
    </citation>
    <scope>NUCLEOTIDE SEQUENCE [LARGE SCALE GENOMIC DNA]</scope>
    <source>
        <strain evidence="3 4">DSM 108282</strain>
    </source>
</reference>
<feature type="compositionally biased region" description="Pro residues" evidence="1">
    <location>
        <begin position="229"/>
        <end position="243"/>
    </location>
</feature>
<dbReference type="Proteomes" id="UP000309038">
    <property type="component" value="Unassembled WGS sequence"/>
</dbReference>
<keyword evidence="2" id="KW-1133">Transmembrane helix</keyword>
<dbReference type="AlphaFoldDB" id="A0A4S4KTH2"/>
<evidence type="ECO:0000256" key="1">
    <source>
        <dbReference type="SAM" id="MobiDB-lite"/>
    </source>
</evidence>
<evidence type="ECO:0000313" key="4">
    <source>
        <dbReference type="Proteomes" id="UP000309038"/>
    </source>
</evidence>
<comment type="caution">
    <text evidence="3">The sequence shown here is derived from an EMBL/GenBank/DDBJ whole genome shotgun (WGS) entry which is preliminary data.</text>
</comment>
<keyword evidence="4" id="KW-1185">Reference proteome</keyword>
<organism evidence="3 4">
    <name type="scientific">Hermanssonia centrifuga</name>
    <dbReference type="NCBI Taxonomy" id="98765"/>
    <lineage>
        <taxon>Eukaryota</taxon>
        <taxon>Fungi</taxon>
        <taxon>Dikarya</taxon>
        <taxon>Basidiomycota</taxon>
        <taxon>Agaricomycotina</taxon>
        <taxon>Agaricomycetes</taxon>
        <taxon>Polyporales</taxon>
        <taxon>Meruliaceae</taxon>
        <taxon>Hermanssonia</taxon>
    </lineage>
</organism>
<dbReference type="EMBL" id="SGPJ01000055">
    <property type="protein sequence ID" value="THH00250.1"/>
    <property type="molecule type" value="Genomic_DNA"/>
</dbReference>
<feature type="transmembrane region" description="Helical" evidence="2">
    <location>
        <begin position="12"/>
        <end position="32"/>
    </location>
</feature>
<feature type="transmembrane region" description="Helical" evidence="2">
    <location>
        <begin position="161"/>
        <end position="182"/>
    </location>
</feature>
<evidence type="ECO:0000313" key="3">
    <source>
        <dbReference type="EMBL" id="THH00250.1"/>
    </source>
</evidence>
<proteinExistence type="predicted"/>
<evidence type="ECO:0008006" key="5">
    <source>
        <dbReference type="Google" id="ProtNLM"/>
    </source>
</evidence>
<feature type="region of interest" description="Disordered" evidence="1">
    <location>
        <begin position="229"/>
        <end position="287"/>
    </location>
</feature>
<name>A0A4S4KTH2_9APHY</name>